<organism evidence="7 8">
    <name type="scientific">Ampelomyces quisqualis</name>
    <name type="common">Powdery mildew agent</name>
    <dbReference type="NCBI Taxonomy" id="50730"/>
    <lineage>
        <taxon>Eukaryota</taxon>
        <taxon>Fungi</taxon>
        <taxon>Dikarya</taxon>
        <taxon>Ascomycota</taxon>
        <taxon>Pezizomycotina</taxon>
        <taxon>Dothideomycetes</taxon>
        <taxon>Pleosporomycetidae</taxon>
        <taxon>Pleosporales</taxon>
        <taxon>Pleosporineae</taxon>
        <taxon>Phaeosphaeriaceae</taxon>
        <taxon>Ampelomyces</taxon>
    </lineage>
</organism>
<keyword evidence="8" id="KW-1185">Reference proteome</keyword>
<dbReference type="InterPro" id="IPR019787">
    <property type="entry name" value="Znf_PHD-finger"/>
</dbReference>
<accession>A0A6A5QMG9</accession>
<proteinExistence type="predicted"/>
<dbReference type="GO" id="GO:0031213">
    <property type="term" value="C:RSF complex"/>
    <property type="evidence" value="ECO:0007669"/>
    <property type="project" value="InterPro"/>
</dbReference>
<feature type="region of interest" description="Disordered" evidence="5">
    <location>
        <begin position="323"/>
        <end position="389"/>
    </location>
</feature>
<gene>
    <name evidence="7" type="ORF">BDU57DRAFT_452548</name>
</gene>
<feature type="region of interest" description="Disordered" evidence="5">
    <location>
        <begin position="495"/>
        <end position="835"/>
    </location>
</feature>
<evidence type="ECO:0000313" key="8">
    <source>
        <dbReference type="Proteomes" id="UP000800096"/>
    </source>
</evidence>
<keyword evidence="1" id="KW-0479">Metal-binding</keyword>
<keyword evidence="3" id="KW-0862">Zinc</keyword>
<protein>
    <recommendedName>
        <fullName evidence="6">PHD-type domain-containing protein</fullName>
    </recommendedName>
</protein>
<feature type="compositionally biased region" description="Pro residues" evidence="5">
    <location>
        <begin position="764"/>
        <end position="776"/>
    </location>
</feature>
<name>A0A6A5QMG9_AMPQU</name>
<feature type="compositionally biased region" description="Low complexity" evidence="5">
    <location>
        <begin position="505"/>
        <end position="520"/>
    </location>
</feature>
<feature type="compositionally biased region" description="Low complexity" evidence="5">
    <location>
        <begin position="753"/>
        <end position="763"/>
    </location>
</feature>
<evidence type="ECO:0000256" key="2">
    <source>
        <dbReference type="ARBA" id="ARBA00022771"/>
    </source>
</evidence>
<evidence type="ECO:0000256" key="5">
    <source>
        <dbReference type="SAM" id="MobiDB-lite"/>
    </source>
</evidence>
<evidence type="ECO:0000256" key="4">
    <source>
        <dbReference type="PROSITE-ProRule" id="PRU00146"/>
    </source>
</evidence>
<dbReference type="SUPFAM" id="SSF57903">
    <property type="entry name" value="FYVE/PHD zinc finger"/>
    <property type="match status" value="1"/>
</dbReference>
<evidence type="ECO:0000256" key="3">
    <source>
        <dbReference type="ARBA" id="ARBA00022833"/>
    </source>
</evidence>
<feature type="compositionally biased region" description="Polar residues" evidence="5">
    <location>
        <begin position="742"/>
        <end position="752"/>
    </location>
</feature>
<feature type="compositionally biased region" description="Basic residues" evidence="5">
    <location>
        <begin position="645"/>
        <end position="664"/>
    </location>
</feature>
<dbReference type="InterPro" id="IPR013083">
    <property type="entry name" value="Znf_RING/FYVE/PHD"/>
</dbReference>
<evidence type="ECO:0000313" key="7">
    <source>
        <dbReference type="EMBL" id="KAF1915237.1"/>
    </source>
</evidence>
<dbReference type="PROSITE" id="PS01359">
    <property type="entry name" value="ZF_PHD_1"/>
    <property type="match status" value="1"/>
</dbReference>
<reference evidence="7" key="1">
    <citation type="journal article" date="2020" name="Stud. Mycol.">
        <title>101 Dothideomycetes genomes: a test case for predicting lifestyles and emergence of pathogens.</title>
        <authorList>
            <person name="Haridas S."/>
            <person name="Albert R."/>
            <person name="Binder M."/>
            <person name="Bloem J."/>
            <person name="Labutti K."/>
            <person name="Salamov A."/>
            <person name="Andreopoulos B."/>
            <person name="Baker S."/>
            <person name="Barry K."/>
            <person name="Bills G."/>
            <person name="Bluhm B."/>
            <person name="Cannon C."/>
            <person name="Castanera R."/>
            <person name="Culley D."/>
            <person name="Daum C."/>
            <person name="Ezra D."/>
            <person name="Gonzalez J."/>
            <person name="Henrissat B."/>
            <person name="Kuo A."/>
            <person name="Liang C."/>
            <person name="Lipzen A."/>
            <person name="Lutzoni F."/>
            <person name="Magnuson J."/>
            <person name="Mondo S."/>
            <person name="Nolan M."/>
            <person name="Ohm R."/>
            <person name="Pangilinan J."/>
            <person name="Park H.-J."/>
            <person name="Ramirez L."/>
            <person name="Alfaro M."/>
            <person name="Sun H."/>
            <person name="Tritt A."/>
            <person name="Yoshinaga Y."/>
            <person name="Zwiers L.-H."/>
            <person name="Turgeon B."/>
            <person name="Goodwin S."/>
            <person name="Spatafora J."/>
            <person name="Crous P."/>
            <person name="Grigoriev I."/>
        </authorList>
    </citation>
    <scope>NUCLEOTIDE SEQUENCE</scope>
    <source>
        <strain evidence="7">HMLAC05119</strain>
    </source>
</reference>
<evidence type="ECO:0000259" key="6">
    <source>
        <dbReference type="PROSITE" id="PS50016"/>
    </source>
</evidence>
<dbReference type="OrthoDB" id="303107at2759"/>
<dbReference type="InterPro" id="IPR011011">
    <property type="entry name" value="Znf_FYVE_PHD"/>
</dbReference>
<dbReference type="GO" id="GO:0008270">
    <property type="term" value="F:zinc ion binding"/>
    <property type="evidence" value="ECO:0007669"/>
    <property type="project" value="UniProtKB-KW"/>
</dbReference>
<feature type="domain" description="PHD-type" evidence="6">
    <location>
        <begin position="439"/>
        <end position="495"/>
    </location>
</feature>
<feature type="compositionally biased region" description="Polar residues" evidence="5">
    <location>
        <begin position="521"/>
        <end position="531"/>
    </location>
</feature>
<evidence type="ECO:0000256" key="1">
    <source>
        <dbReference type="ARBA" id="ARBA00022723"/>
    </source>
</evidence>
<feature type="compositionally biased region" description="Basic and acidic residues" evidence="5">
    <location>
        <begin position="332"/>
        <end position="389"/>
    </location>
</feature>
<feature type="compositionally biased region" description="Polar residues" evidence="5">
    <location>
        <begin position="553"/>
        <end position="563"/>
    </location>
</feature>
<feature type="compositionally biased region" description="Basic residues" evidence="5">
    <location>
        <begin position="206"/>
        <end position="225"/>
    </location>
</feature>
<dbReference type="Gene3D" id="3.30.40.10">
    <property type="entry name" value="Zinc/RING finger domain, C3HC4 (zinc finger)"/>
    <property type="match status" value="1"/>
</dbReference>
<dbReference type="GO" id="GO:0006355">
    <property type="term" value="P:regulation of DNA-templated transcription"/>
    <property type="evidence" value="ECO:0007669"/>
    <property type="project" value="InterPro"/>
</dbReference>
<dbReference type="EMBL" id="ML979136">
    <property type="protein sequence ID" value="KAF1915237.1"/>
    <property type="molecule type" value="Genomic_DNA"/>
</dbReference>
<dbReference type="InterPro" id="IPR019786">
    <property type="entry name" value="Zinc_finger_PHD-type_CS"/>
</dbReference>
<dbReference type="InterPro" id="IPR001965">
    <property type="entry name" value="Znf_PHD"/>
</dbReference>
<dbReference type="SMART" id="SM00249">
    <property type="entry name" value="PHD"/>
    <property type="match status" value="1"/>
</dbReference>
<dbReference type="PROSITE" id="PS50016">
    <property type="entry name" value="ZF_PHD_2"/>
    <property type="match status" value="1"/>
</dbReference>
<dbReference type="PANTHER" id="PTHR14296">
    <property type="entry name" value="REMODELING AND SPACING FACTOR 1"/>
    <property type="match status" value="1"/>
</dbReference>
<sequence>MPARKRAHQELEAEADVDVDVDVEAPVEAPSTLHTLRNMWQFASLAQYISLFGDAVKIDKNLDVQELESECLKPQPSERLAQTGLALLKHVSSHKGLTREIFDEYARRQFVAKAPARNPFGTEDEPRRFDDFDVYTKIRVLQQLSTWTLNNPNSIRERLSASDSEQTLWRMEPTGWDSKDRVLFVLDDNRMYRRTDPLPPPEPQKAKAKPKAKKPRGARASKRQKLSTPEPEEAPEESETTRIEHPVQDDGFGGMKWECICVTLEDYQEYMTSIRKSRDPNEKTLYKRLQEDVLPVMEGLAEEEAKKQARKMKELENMQKLAFAKRSSRISSRLEKQREHDEMEAAERQRQEDLAKAKAEQEKQKQLQDAHDSRRMTREQRLRERETAKVLKQEELRKLKDNEQKLATNAARLSERHLKAMMKQHESDLKRLNEEEDWFFDCEKCGTYGSNLNDNTPQISCEKCHVWQHVKCHGITEDQADNPNLQFICGTCKRKGKDAGPPKLPSLKLRLTSTSPSSRTETQTNGAQQPVTAHRSESGQISPPQSYPPPNFQQPVQLVQSAQPWVDGPSLSPRGQALGPPGIHRSEAAYGSPYNGGGADRNSSPVRARPVSSGLPSGNASRPNGFLPSSPPPFNLSRVPSSPTKSHHSSPIKAHHSSPAKSSHHVLQPFQNGSSFGLHNPFGSSQHTAIPYAQSFNRPESSASLAGSPVKHSPANSPRPKNGLPSHYNFNSPHSSFPPSSTNRPSFSPTKHSSPAPMSVSSPAMPPAPMRIPPSPSSQMPAQVLPDPIPAPSKHDGMRPTSSHEVSEMKVFPPSQSLSPQRMEVDLSPPVKKASPKVNRISDVIEGVVGNGAASGDGQAQH</sequence>
<dbReference type="InterPro" id="IPR028938">
    <property type="entry name" value="Rsf1-like"/>
</dbReference>
<feature type="compositionally biased region" description="Polar residues" evidence="5">
    <location>
        <begin position="669"/>
        <end position="705"/>
    </location>
</feature>
<dbReference type="Pfam" id="PF00628">
    <property type="entry name" value="PHD"/>
    <property type="match status" value="1"/>
</dbReference>
<feature type="compositionally biased region" description="Low complexity" evidence="5">
    <location>
        <begin position="729"/>
        <end position="741"/>
    </location>
</feature>
<dbReference type="Proteomes" id="UP000800096">
    <property type="component" value="Unassembled WGS sequence"/>
</dbReference>
<keyword evidence="2 4" id="KW-0863">Zinc-finger</keyword>
<dbReference type="PANTHER" id="PTHR14296:SF3">
    <property type="entry name" value="DIKAR, ISOFORM F"/>
    <property type="match status" value="1"/>
</dbReference>
<feature type="compositionally biased region" description="Basic and acidic residues" evidence="5">
    <location>
        <begin position="239"/>
        <end position="248"/>
    </location>
</feature>
<feature type="region of interest" description="Disordered" evidence="5">
    <location>
        <begin position="192"/>
        <end position="249"/>
    </location>
</feature>
<dbReference type="AlphaFoldDB" id="A0A6A5QMG9"/>